<dbReference type="EMBL" id="JAMPKK010000036">
    <property type="protein sequence ID" value="MEP0866069.1"/>
    <property type="molecule type" value="Genomic_DNA"/>
</dbReference>
<feature type="signal peptide" evidence="1">
    <location>
        <begin position="1"/>
        <end position="28"/>
    </location>
</feature>
<keyword evidence="1" id="KW-0732">Signal</keyword>
<gene>
    <name evidence="2" type="ORF">NDI37_16505</name>
</gene>
<comment type="caution">
    <text evidence="2">The sequence shown here is derived from an EMBL/GenBank/DDBJ whole genome shotgun (WGS) entry which is preliminary data.</text>
</comment>
<dbReference type="RefSeq" id="WP_190419573.1">
    <property type="nucleotide sequence ID" value="NZ_JAMPKK010000036.1"/>
</dbReference>
<evidence type="ECO:0008006" key="4">
    <source>
        <dbReference type="Google" id="ProtNLM"/>
    </source>
</evidence>
<feature type="chain" id="PRO_5047339564" description="PEP-CTERM protein-sorting domain-containing protein" evidence="1">
    <location>
        <begin position="29"/>
        <end position="234"/>
    </location>
</feature>
<sequence>MLKNKSAISSHFYAGLSAIGIVSSVAFASPTLAATATFDGFLEGFSNTTITDDELTFFDLDTGLSPEETTFSIEGTTKDYLGNFFSASNYLTFGGYAEGAEASFGRFGSTRITTGKVESSASLDVFSQLFSPSNNLLTLEAFLDGNLVQSNSVALADFGVIETSPLLHSTLSISGVKFDELRLVASGSDDDGAAFIGIDNVRVGVPEPTSALSVLAFGILGVGSVLKRKFKSAK</sequence>
<reference evidence="2 3" key="1">
    <citation type="submission" date="2022-04" db="EMBL/GenBank/DDBJ databases">
        <title>Positive selection, recombination, and allopatry shape intraspecific diversity of widespread and dominant cyanobacteria.</title>
        <authorList>
            <person name="Wei J."/>
            <person name="Shu W."/>
            <person name="Hu C."/>
        </authorList>
    </citation>
    <scope>NUCLEOTIDE SEQUENCE [LARGE SCALE GENOMIC DNA]</scope>
    <source>
        <strain evidence="2 3">GB2-A5</strain>
    </source>
</reference>
<organism evidence="2 3">
    <name type="scientific">Funiculus sociatus GB2-A5</name>
    <dbReference type="NCBI Taxonomy" id="2933946"/>
    <lineage>
        <taxon>Bacteria</taxon>
        <taxon>Bacillati</taxon>
        <taxon>Cyanobacteriota</taxon>
        <taxon>Cyanophyceae</taxon>
        <taxon>Coleofasciculales</taxon>
        <taxon>Coleofasciculaceae</taxon>
        <taxon>Funiculus</taxon>
    </lineage>
</organism>
<keyword evidence="3" id="KW-1185">Reference proteome</keyword>
<evidence type="ECO:0000256" key="1">
    <source>
        <dbReference type="SAM" id="SignalP"/>
    </source>
</evidence>
<evidence type="ECO:0000313" key="2">
    <source>
        <dbReference type="EMBL" id="MEP0866069.1"/>
    </source>
</evidence>
<accession>A0ABV0JRH0</accession>
<name>A0ABV0JRH0_9CYAN</name>
<dbReference type="Proteomes" id="UP001442494">
    <property type="component" value="Unassembled WGS sequence"/>
</dbReference>
<evidence type="ECO:0000313" key="3">
    <source>
        <dbReference type="Proteomes" id="UP001442494"/>
    </source>
</evidence>
<proteinExistence type="predicted"/>
<protein>
    <recommendedName>
        <fullName evidence="4">PEP-CTERM protein-sorting domain-containing protein</fullName>
    </recommendedName>
</protein>